<dbReference type="PANTHER" id="PTHR36507:SF1">
    <property type="entry name" value="BLL1555 PROTEIN"/>
    <property type="match status" value="1"/>
</dbReference>
<dbReference type="Pfam" id="PF13473">
    <property type="entry name" value="Cupredoxin_1"/>
    <property type="match status" value="1"/>
</dbReference>
<dbReference type="InterPro" id="IPR052721">
    <property type="entry name" value="ET_Amicyanin"/>
</dbReference>
<dbReference type="RefSeq" id="WP_121027610.1">
    <property type="nucleotide sequence ID" value="NZ_RCCE01000006.1"/>
</dbReference>
<gene>
    <name evidence="3" type="ORF">BCF46_3608</name>
</gene>
<accession>A0A497VCM6</accession>
<dbReference type="CDD" id="cd13921">
    <property type="entry name" value="Amicyanin"/>
    <property type="match status" value="1"/>
</dbReference>
<dbReference type="Proteomes" id="UP000269157">
    <property type="component" value="Unassembled WGS sequence"/>
</dbReference>
<dbReference type="AlphaFoldDB" id="A0A497VCM6"/>
<dbReference type="Gene3D" id="2.60.40.420">
    <property type="entry name" value="Cupredoxins - blue copper proteins"/>
    <property type="match status" value="1"/>
</dbReference>
<name>A0A497VCM6_9RHOB</name>
<evidence type="ECO:0000256" key="1">
    <source>
        <dbReference type="SAM" id="SignalP"/>
    </source>
</evidence>
<dbReference type="EMBL" id="RCCE01000006">
    <property type="protein sequence ID" value="RLJ41032.1"/>
    <property type="molecule type" value="Genomic_DNA"/>
</dbReference>
<feature type="chain" id="PRO_5019750957" evidence="1">
    <location>
        <begin position="29"/>
        <end position="114"/>
    </location>
</feature>
<reference evidence="3 4" key="1">
    <citation type="submission" date="2018-10" db="EMBL/GenBank/DDBJ databases">
        <title>Genomic Encyclopedia of Archaeal and Bacterial Type Strains, Phase II (KMG-II): from individual species to whole genera.</title>
        <authorList>
            <person name="Goeker M."/>
        </authorList>
    </citation>
    <scope>NUCLEOTIDE SEQUENCE [LARGE SCALE GENOMIC DNA]</scope>
    <source>
        <strain evidence="3 4">DSM 29466</strain>
    </source>
</reference>
<evidence type="ECO:0000313" key="4">
    <source>
        <dbReference type="Proteomes" id="UP000269157"/>
    </source>
</evidence>
<evidence type="ECO:0000313" key="3">
    <source>
        <dbReference type="EMBL" id="RLJ41032.1"/>
    </source>
</evidence>
<sequence length="114" mass="12136">MSLLKRRQALRFTLAAFAVPAMVAAAMADGHVATHTVTIKGFKFEPANLTINAGDKVVFVNADAAPHTATANNKSFGTGRLKKGQQAALVFKSAGKFAYFCEVHPKMKASITVK</sequence>
<keyword evidence="4" id="KW-1185">Reference proteome</keyword>
<comment type="caution">
    <text evidence="3">The sequence shown here is derived from an EMBL/GenBank/DDBJ whole genome shotgun (WGS) entry which is preliminary data.</text>
</comment>
<dbReference type="InterPro" id="IPR035668">
    <property type="entry name" value="Amicyanin"/>
</dbReference>
<dbReference type="InterPro" id="IPR028096">
    <property type="entry name" value="EfeO_Cupredoxin"/>
</dbReference>
<feature type="signal peptide" evidence="1">
    <location>
        <begin position="1"/>
        <end position="28"/>
    </location>
</feature>
<proteinExistence type="predicted"/>
<organism evidence="3 4">
    <name type="scientific">Litoreibacter meonggei</name>
    <dbReference type="NCBI Taxonomy" id="1049199"/>
    <lineage>
        <taxon>Bacteria</taxon>
        <taxon>Pseudomonadati</taxon>
        <taxon>Pseudomonadota</taxon>
        <taxon>Alphaproteobacteria</taxon>
        <taxon>Rhodobacterales</taxon>
        <taxon>Roseobacteraceae</taxon>
        <taxon>Litoreibacter</taxon>
    </lineage>
</organism>
<protein>
    <submittedName>
        <fullName evidence="3">Plastocyanin</fullName>
    </submittedName>
</protein>
<dbReference type="PANTHER" id="PTHR36507">
    <property type="entry name" value="BLL1555 PROTEIN"/>
    <property type="match status" value="1"/>
</dbReference>
<dbReference type="InterPro" id="IPR008972">
    <property type="entry name" value="Cupredoxin"/>
</dbReference>
<keyword evidence="1" id="KW-0732">Signal</keyword>
<dbReference type="OrthoDB" id="7510199at2"/>
<evidence type="ECO:0000259" key="2">
    <source>
        <dbReference type="Pfam" id="PF13473"/>
    </source>
</evidence>
<dbReference type="SUPFAM" id="SSF49503">
    <property type="entry name" value="Cupredoxins"/>
    <property type="match status" value="1"/>
</dbReference>
<feature type="domain" description="EfeO-type cupredoxin-like" evidence="2">
    <location>
        <begin position="14"/>
        <end position="113"/>
    </location>
</feature>